<accession>A0ABV8GDU8</accession>
<name>A0ABV8GDU8_9ACTN</name>
<protein>
    <recommendedName>
        <fullName evidence="3">DNA binding HTH domain-containing protein</fullName>
    </recommendedName>
</protein>
<proteinExistence type="predicted"/>
<sequence length="92" mass="9814">MDGGRAQIIERGVLTAPDEAWDVAVRQAEVIGRLAAEARVGLAAADAAAAELGISRRQVYVLPGRPRRRVLGGRRSPRRLLLRPSAGGRPVP</sequence>
<dbReference type="Proteomes" id="UP001595851">
    <property type="component" value="Unassembled WGS sequence"/>
</dbReference>
<evidence type="ECO:0000313" key="1">
    <source>
        <dbReference type="EMBL" id="MFC4010852.1"/>
    </source>
</evidence>
<dbReference type="RefSeq" id="WP_379530827.1">
    <property type="nucleotide sequence ID" value="NZ_JBHSBI010000014.1"/>
</dbReference>
<evidence type="ECO:0000313" key="2">
    <source>
        <dbReference type="Proteomes" id="UP001595851"/>
    </source>
</evidence>
<gene>
    <name evidence="1" type="ORF">ACFOY2_26730</name>
</gene>
<reference evidence="2" key="1">
    <citation type="journal article" date="2019" name="Int. J. Syst. Evol. Microbiol.">
        <title>The Global Catalogue of Microorganisms (GCM) 10K type strain sequencing project: providing services to taxonomists for standard genome sequencing and annotation.</title>
        <authorList>
            <consortium name="The Broad Institute Genomics Platform"/>
            <consortium name="The Broad Institute Genome Sequencing Center for Infectious Disease"/>
            <person name="Wu L."/>
            <person name="Ma J."/>
        </authorList>
    </citation>
    <scope>NUCLEOTIDE SEQUENCE [LARGE SCALE GENOMIC DNA]</scope>
    <source>
        <strain evidence="2">TBRC 1276</strain>
    </source>
</reference>
<keyword evidence="2" id="KW-1185">Reference proteome</keyword>
<dbReference type="EMBL" id="JBHSBI010000014">
    <property type="protein sequence ID" value="MFC4010852.1"/>
    <property type="molecule type" value="Genomic_DNA"/>
</dbReference>
<comment type="caution">
    <text evidence="1">The sequence shown here is derived from an EMBL/GenBank/DDBJ whole genome shotgun (WGS) entry which is preliminary data.</text>
</comment>
<organism evidence="1 2">
    <name type="scientific">Nonomuraea purpurea</name>
    <dbReference type="NCBI Taxonomy" id="1849276"/>
    <lineage>
        <taxon>Bacteria</taxon>
        <taxon>Bacillati</taxon>
        <taxon>Actinomycetota</taxon>
        <taxon>Actinomycetes</taxon>
        <taxon>Streptosporangiales</taxon>
        <taxon>Streptosporangiaceae</taxon>
        <taxon>Nonomuraea</taxon>
    </lineage>
</organism>
<evidence type="ECO:0008006" key="3">
    <source>
        <dbReference type="Google" id="ProtNLM"/>
    </source>
</evidence>